<dbReference type="InterPro" id="IPR029060">
    <property type="entry name" value="PIN-like_dom_sf"/>
</dbReference>
<dbReference type="SUPFAM" id="SSF88723">
    <property type="entry name" value="PIN domain-like"/>
    <property type="match status" value="1"/>
</dbReference>
<evidence type="ECO:0000313" key="4">
    <source>
        <dbReference type="Proteomes" id="UP001153069"/>
    </source>
</evidence>
<sequence length="1886" mass="213140">MAGGNSAASTSEQGDAKDHIESSTGKTPVDAPEHATKEDGDNEKDRTDPSSSIKADPSSSKDLCSPDGFRFPLGQVIVTTASLQNFALGSLDSSSIDGSPLLQILQQDMEPVWQHHDLVVSKCEKVPKSRRKKTDSMRLQWKEGVDMDQIQSLQNDIRSALQSRLPERALTIELVPEIYQIRSQPAIQAHRLVVDTDVISHFLRKSQPSSPTPRWKKQQAVCHWLLHEYTGRKLVSWQTKAELYAWITLRCFPEERIQQLETLLNDHDFEVMDRPDSLTCLLWAQLINHGRITGKPGGAQDVWVAATALRMGASVCTFNVKDYEYLFGVKIVDKVLEDDDEEEENEESVTESVGKTGDVGGASPGSGDAQTKKDKDAAEHETQAVTDILIEPRKEEKNPLFIQQRLRDQDFGTLRYSEYTTTDCFQSVAKTIDIRQSTIHPELFLFNTKHRDRGASELESQCRGLILDASQMWNIVCYPLEQFFNPGEASGHQALKDFDWPSCQVFPKEDGSLVNLYFHKGSWHVSTRGRPDGDSLFVENLTVSDETQYTFRHLFWKTFHKLEYKEPQRDYNGLCFSFELVTPDNRVVVPVMTERLVLLTARNCTTHQELTHAQVNEVAQRHNWLAIQPVNKPEDGSAHWTLVVVQDMASKLSCTRGEGFVCCDKDFRRLKVKSRSYVAASNMPRPNWGLPTDSASAKKAVQELLQNPKYKQRHQVHVLKLVQNGEDKEFEVYFPEWGAEFRRMASRVKILANKLETALSQKEPQDEQSSKSLSQLREYIKKTSLNDRQGEASPSILTFLEQQKPTHVLQMFEDWEVPDGFSGTETTQQQGRSTFVERLLLLIIAWASQFWVVLGQLKPVTQSLVNAKIAKQRSRFEVDQELALLNKEQFGGFYNAEALGQIMVLEEFLRLLYQDQVNRELLVLLGSILTRQFIMPVNRSSSDLDFMARFPWNSDNPVDSVVSRLRSVVARSETSTSLVRFDLSQPIEGFVHWEDTDQPGVKCTLKNCTVFGGWSCDISIDVAFGDPMMPMPFWLDYRPLPPIFDENHGQDAIRTLAIRPELLFAWKLHGLFEHNTVDELGRDVQGRWRAKDLFDLWLMTKFMRAELNFDVSKLPISIDVAFAARQQSSARLLTKLLERRFGASRSSQRLWRSFRKKYPNPDEIPVQLHQVVGDVADFLSPLLHAEGLTRLLSAPADSTDNNSIHHKPVIKNNDSRLKAIKKRDEGSMVVPLPGLYNVFRTNQRVDFHAGDDGTREDSIKIIEVLDSIFGTSASGTKDRKVHESHLSTVRFLGREEEFEVVMIAPPKTTNKLLPEGRGKIEVVIPGYLQLRQCPGFTARACAGQAIVRRDRVGDSHTNATGASSGTPFNETTPTTQPILQLNDDDKAVVQKLRESELLHGQALARRLQAIQPMTNIAYVTSSSEKFYEAVRCLAEYQQHITHVPDIKPPFTSRIDPEKLVERMARYCYSILGYPCFCDITWLEIEGPSGVTRFFPQGDDNESSLICATDFATDEFVDSIGRPTSFDLESHMGKQASICALVAFCSPPISSKSSGGGEPIVRVYDGNLDGSIIIGDDKERLALPSVALRERQRSTVETKFWNKIFIPQGYKAPISHLGNSAFCLGARHLPFLELAQNLRNHDAGSVFEVHVTVETPESEGDGDIDPVDSFAKVCEEVGNEIDKWYRQALGKEDQWSKRTTLKPVLIENSSGETPNQMMTASHHAGTLEEVHVTAFRISQELAKQGYTILRTKIEALMSGKGIPLSDSEAQLLSPENYFEFHIKLRLPPDCDNDLLNEIVKQHNARMSRNPMQSLPNGWQKRFVNIRMYSVGKETAVARLDDCIAALRSNGFAIDRVIREYSVYDSNVSLDKGWIDKHNVSVEQVQQQ</sequence>
<evidence type="ECO:0000259" key="2">
    <source>
        <dbReference type="Pfam" id="PF09511"/>
    </source>
</evidence>
<dbReference type="OrthoDB" id="19320at2759"/>
<gene>
    <name evidence="3" type="ORF">SEMRO_1017_G231780.1</name>
</gene>
<feature type="region of interest" description="Disordered" evidence="1">
    <location>
        <begin position="338"/>
        <end position="378"/>
    </location>
</feature>
<feature type="compositionally biased region" description="Polar residues" evidence="1">
    <location>
        <begin position="1355"/>
        <end position="1377"/>
    </location>
</feature>
<feature type="region of interest" description="Disordered" evidence="1">
    <location>
        <begin position="1352"/>
        <end position="1377"/>
    </location>
</feature>
<feature type="compositionally biased region" description="Polar residues" evidence="1">
    <location>
        <begin position="1"/>
        <end position="13"/>
    </location>
</feature>
<feature type="compositionally biased region" description="Acidic residues" evidence="1">
    <location>
        <begin position="338"/>
        <end position="349"/>
    </location>
</feature>
<name>A0A9N8HNV6_9STRA</name>
<comment type="caution">
    <text evidence="3">The sequence shown here is derived from an EMBL/GenBank/DDBJ whole genome shotgun (WGS) entry which is preliminary data.</text>
</comment>
<dbReference type="EMBL" id="CAICTM010001015">
    <property type="protein sequence ID" value="CAB9519445.1"/>
    <property type="molecule type" value="Genomic_DNA"/>
</dbReference>
<evidence type="ECO:0000256" key="1">
    <source>
        <dbReference type="SAM" id="MobiDB-lite"/>
    </source>
</evidence>
<feature type="domain" description="T4 RNA ligase 1-like N-terminal" evidence="2">
    <location>
        <begin position="461"/>
        <end position="676"/>
    </location>
</feature>
<feature type="compositionally biased region" description="Low complexity" evidence="1">
    <location>
        <begin position="49"/>
        <end position="62"/>
    </location>
</feature>
<feature type="region of interest" description="Disordered" evidence="1">
    <location>
        <begin position="1"/>
        <end position="66"/>
    </location>
</feature>
<dbReference type="Proteomes" id="UP001153069">
    <property type="component" value="Unassembled WGS sequence"/>
</dbReference>
<evidence type="ECO:0000313" key="3">
    <source>
        <dbReference type="EMBL" id="CAB9519445.1"/>
    </source>
</evidence>
<proteinExistence type="predicted"/>
<feature type="compositionally biased region" description="Basic and acidic residues" evidence="1">
    <location>
        <begin position="31"/>
        <end position="48"/>
    </location>
</feature>
<dbReference type="InterPro" id="IPR019039">
    <property type="entry name" value="T4-Rnl1-like_N"/>
</dbReference>
<dbReference type="Gene3D" id="3.40.50.1010">
    <property type="entry name" value="5'-nuclease"/>
    <property type="match status" value="1"/>
</dbReference>
<keyword evidence="4" id="KW-1185">Reference proteome</keyword>
<dbReference type="Pfam" id="PF08843">
    <property type="entry name" value="AbiEii"/>
    <property type="match status" value="1"/>
</dbReference>
<organism evidence="3 4">
    <name type="scientific">Seminavis robusta</name>
    <dbReference type="NCBI Taxonomy" id="568900"/>
    <lineage>
        <taxon>Eukaryota</taxon>
        <taxon>Sar</taxon>
        <taxon>Stramenopiles</taxon>
        <taxon>Ochrophyta</taxon>
        <taxon>Bacillariophyta</taxon>
        <taxon>Bacillariophyceae</taxon>
        <taxon>Bacillariophycidae</taxon>
        <taxon>Naviculales</taxon>
        <taxon>Naviculaceae</taxon>
        <taxon>Seminavis</taxon>
    </lineage>
</organism>
<dbReference type="Pfam" id="PF09511">
    <property type="entry name" value="RNA_lig_T4_1"/>
    <property type="match status" value="1"/>
</dbReference>
<reference evidence="3" key="1">
    <citation type="submission" date="2020-06" db="EMBL/GenBank/DDBJ databases">
        <authorList>
            <consortium name="Plant Systems Biology data submission"/>
        </authorList>
    </citation>
    <scope>NUCLEOTIDE SEQUENCE</scope>
    <source>
        <strain evidence="3">D6</strain>
    </source>
</reference>
<protein>
    <recommendedName>
        <fullName evidence="2">T4 RNA ligase 1-like N-terminal domain-containing protein</fullName>
    </recommendedName>
</protein>
<accession>A0A9N8HNV6</accession>
<dbReference type="InterPro" id="IPR014942">
    <property type="entry name" value="AbiEii"/>
</dbReference>